<dbReference type="RefSeq" id="XP_009044342.1">
    <property type="nucleotide sequence ID" value="XM_009046094.1"/>
</dbReference>
<dbReference type="OMA" id="LDIMVLY"/>
<keyword evidence="12" id="KW-1185">Reference proteome</keyword>
<evidence type="ECO:0000256" key="6">
    <source>
        <dbReference type="ARBA" id="ARBA00023136"/>
    </source>
</evidence>
<dbReference type="PANTHER" id="PTHR46897:SF1">
    <property type="entry name" value="VESICLE-ASSOCIATED MEMBRANE PROTEIN 4"/>
    <property type="match status" value="1"/>
</dbReference>
<dbReference type="GO" id="GO:0090161">
    <property type="term" value="P:Golgi ribbon formation"/>
    <property type="evidence" value="ECO:0007669"/>
    <property type="project" value="InterPro"/>
</dbReference>
<dbReference type="GO" id="GO:0015031">
    <property type="term" value="P:protein transport"/>
    <property type="evidence" value="ECO:0007669"/>
    <property type="project" value="UniProtKB-KW"/>
</dbReference>
<comment type="subcellular location">
    <subcellularLocation>
        <location evidence="7">Endomembrane system</location>
        <topology evidence="7">Single-pass type IV membrane protein</topology>
    </subcellularLocation>
</comment>
<dbReference type="KEGG" id="lgi:LOTGIDRAFT_184819"/>
<dbReference type="GO" id="GO:0012505">
    <property type="term" value="C:endomembrane system"/>
    <property type="evidence" value="ECO:0007669"/>
    <property type="project" value="UniProtKB-SubCell"/>
</dbReference>
<keyword evidence="8" id="KW-0175">Coiled coil</keyword>
<evidence type="ECO:0000313" key="11">
    <source>
        <dbReference type="EMBL" id="ESP04833.1"/>
    </source>
</evidence>
<keyword evidence="4" id="KW-0653">Protein transport</keyword>
<evidence type="ECO:0000256" key="2">
    <source>
        <dbReference type="ARBA" id="ARBA00022448"/>
    </source>
</evidence>
<keyword evidence="2" id="KW-0813">Transport</keyword>
<reference evidence="11 12" key="1">
    <citation type="journal article" date="2013" name="Nature">
        <title>Insights into bilaterian evolution from three spiralian genomes.</title>
        <authorList>
            <person name="Simakov O."/>
            <person name="Marletaz F."/>
            <person name="Cho S.J."/>
            <person name="Edsinger-Gonzales E."/>
            <person name="Havlak P."/>
            <person name="Hellsten U."/>
            <person name="Kuo D.H."/>
            <person name="Larsson T."/>
            <person name="Lv J."/>
            <person name="Arendt D."/>
            <person name="Savage R."/>
            <person name="Osoegawa K."/>
            <person name="de Jong P."/>
            <person name="Grimwood J."/>
            <person name="Chapman J.A."/>
            <person name="Shapiro H."/>
            <person name="Aerts A."/>
            <person name="Otillar R.P."/>
            <person name="Terry A.Y."/>
            <person name="Boore J.L."/>
            <person name="Grigoriev I.V."/>
            <person name="Lindberg D.R."/>
            <person name="Seaver E.C."/>
            <person name="Weisblat D.A."/>
            <person name="Putnam N.H."/>
            <person name="Rokhsar D.S."/>
        </authorList>
    </citation>
    <scope>NUCLEOTIDE SEQUENCE [LARGE SCALE GENOMIC DNA]</scope>
</reference>
<evidence type="ECO:0000256" key="3">
    <source>
        <dbReference type="ARBA" id="ARBA00022692"/>
    </source>
</evidence>
<evidence type="ECO:0000256" key="8">
    <source>
        <dbReference type="PROSITE-ProRule" id="PRU00290"/>
    </source>
</evidence>
<organism evidence="11 12">
    <name type="scientific">Lottia gigantea</name>
    <name type="common">Giant owl limpet</name>
    <dbReference type="NCBI Taxonomy" id="225164"/>
    <lineage>
        <taxon>Eukaryota</taxon>
        <taxon>Metazoa</taxon>
        <taxon>Spiralia</taxon>
        <taxon>Lophotrochozoa</taxon>
        <taxon>Mollusca</taxon>
        <taxon>Gastropoda</taxon>
        <taxon>Patellogastropoda</taxon>
        <taxon>Lottioidea</taxon>
        <taxon>Lottiidae</taxon>
        <taxon>Lottia</taxon>
    </lineage>
</organism>
<evidence type="ECO:0000256" key="5">
    <source>
        <dbReference type="ARBA" id="ARBA00022989"/>
    </source>
</evidence>
<dbReference type="CTD" id="20244629"/>
<dbReference type="InterPro" id="IPR001388">
    <property type="entry name" value="Synaptobrevin-like"/>
</dbReference>
<dbReference type="GO" id="GO:0016020">
    <property type="term" value="C:membrane"/>
    <property type="evidence" value="ECO:0007669"/>
    <property type="project" value="InterPro"/>
</dbReference>
<dbReference type="HOGENOM" id="CLU_149550_0_0_1"/>
<gene>
    <name evidence="11" type="ORF">LOTGIDRAFT_184819</name>
</gene>
<dbReference type="STRING" id="225164.V4B3C4"/>
<dbReference type="InterPro" id="IPR042855">
    <property type="entry name" value="V_SNARE_CC"/>
</dbReference>
<protein>
    <recommendedName>
        <fullName evidence="10">V-SNARE coiled-coil homology domain-containing protein</fullName>
    </recommendedName>
</protein>
<sequence>MPPKFVRVPGRNDINNSRDVERQNLLAGDSDDEDFFYKGPNVNTGSLRGDPAMDRLRNQVSDVVGVMKDNVGKVIDRGDRLEDLQDKSDNLASNSDMFRSRAKSLHKTMYWKNCRMKLILAMIIIILLGIVIIPIIVHYQQ</sequence>
<proteinExistence type="inferred from homology"/>
<dbReference type="InterPro" id="IPR042887">
    <property type="entry name" value="VAMP4"/>
</dbReference>
<keyword evidence="6 9" id="KW-0472">Membrane</keyword>
<evidence type="ECO:0000256" key="7">
    <source>
        <dbReference type="ARBA" id="ARBA00046280"/>
    </source>
</evidence>
<dbReference type="OrthoDB" id="190375at2759"/>
<evidence type="ECO:0000256" key="4">
    <source>
        <dbReference type="ARBA" id="ARBA00022927"/>
    </source>
</evidence>
<name>V4B3C4_LOTGI</name>
<dbReference type="GO" id="GO:0005737">
    <property type="term" value="C:cytoplasm"/>
    <property type="evidence" value="ECO:0007669"/>
    <property type="project" value="UniProtKB-ARBA"/>
</dbReference>
<dbReference type="PRINTS" id="PR00219">
    <property type="entry name" value="SYNAPTOBREVN"/>
</dbReference>
<evidence type="ECO:0000259" key="10">
    <source>
        <dbReference type="PROSITE" id="PS50892"/>
    </source>
</evidence>
<keyword evidence="5 9" id="KW-1133">Transmembrane helix</keyword>
<dbReference type="FunFam" id="1.20.5.110:FF:000004">
    <property type="entry name" value="Vesicle-associated membrane protein 7"/>
    <property type="match status" value="1"/>
</dbReference>
<feature type="domain" description="V-SNARE coiled-coil homology" evidence="10">
    <location>
        <begin position="52"/>
        <end position="112"/>
    </location>
</feature>
<dbReference type="GeneID" id="20244629"/>
<evidence type="ECO:0000313" key="12">
    <source>
        <dbReference type="Proteomes" id="UP000030746"/>
    </source>
</evidence>
<keyword evidence="3 9" id="KW-0812">Transmembrane</keyword>
<dbReference type="PROSITE" id="PS00417">
    <property type="entry name" value="SYNAPTOBREVIN"/>
    <property type="match status" value="1"/>
</dbReference>
<comment type="similarity">
    <text evidence="1">Belongs to the synaptobrevin family.</text>
</comment>
<evidence type="ECO:0000256" key="1">
    <source>
        <dbReference type="ARBA" id="ARBA00008025"/>
    </source>
</evidence>
<dbReference type="PROSITE" id="PS50892">
    <property type="entry name" value="V_SNARE"/>
    <property type="match status" value="1"/>
</dbReference>
<accession>V4B3C4</accession>
<dbReference type="AlphaFoldDB" id="V4B3C4"/>
<dbReference type="EMBL" id="KB199651">
    <property type="protein sequence ID" value="ESP04833.1"/>
    <property type="molecule type" value="Genomic_DNA"/>
</dbReference>
<dbReference type="GO" id="GO:0016192">
    <property type="term" value="P:vesicle-mediated transport"/>
    <property type="evidence" value="ECO:0007669"/>
    <property type="project" value="InterPro"/>
</dbReference>
<dbReference type="PANTHER" id="PTHR46897">
    <property type="entry name" value="VESICLE-ASSOCIATED MEMBRANE PROTEIN 4"/>
    <property type="match status" value="1"/>
</dbReference>
<dbReference type="Gene3D" id="1.20.5.110">
    <property type="match status" value="1"/>
</dbReference>
<dbReference type="Pfam" id="PF00957">
    <property type="entry name" value="Synaptobrevin"/>
    <property type="match status" value="1"/>
</dbReference>
<dbReference type="Proteomes" id="UP000030746">
    <property type="component" value="Unassembled WGS sequence"/>
</dbReference>
<dbReference type="SUPFAM" id="SSF58038">
    <property type="entry name" value="SNARE fusion complex"/>
    <property type="match status" value="1"/>
</dbReference>
<feature type="transmembrane region" description="Helical" evidence="9">
    <location>
        <begin position="118"/>
        <end position="139"/>
    </location>
</feature>
<evidence type="ECO:0000256" key="9">
    <source>
        <dbReference type="SAM" id="Phobius"/>
    </source>
</evidence>